<dbReference type="OrthoDB" id="1373715at2"/>
<organism evidence="2 3">
    <name type="scientific">Flavobacterium chilense</name>
    <dbReference type="NCBI Taxonomy" id="946677"/>
    <lineage>
        <taxon>Bacteria</taxon>
        <taxon>Pseudomonadati</taxon>
        <taxon>Bacteroidota</taxon>
        <taxon>Flavobacteriia</taxon>
        <taxon>Flavobacteriales</taxon>
        <taxon>Flavobacteriaceae</taxon>
        <taxon>Flavobacterium</taxon>
    </lineage>
</organism>
<protein>
    <submittedName>
        <fullName evidence="2">Uncharacterized protein</fullName>
    </submittedName>
</protein>
<gene>
    <name evidence="2" type="ORF">SAMN05444484_104437</name>
</gene>
<reference evidence="3" key="1">
    <citation type="submission" date="2016-11" db="EMBL/GenBank/DDBJ databases">
        <authorList>
            <person name="Varghese N."/>
            <person name="Submissions S."/>
        </authorList>
    </citation>
    <scope>NUCLEOTIDE SEQUENCE [LARGE SCALE GENOMIC DNA]</scope>
    <source>
        <strain evidence="3">DSM 24724</strain>
    </source>
</reference>
<dbReference type="AlphaFoldDB" id="A0A1M7H304"/>
<name>A0A1M7H304_9FLAO</name>
<feature type="compositionally biased region" description="Polar residues" evidence="1">
    <location>
        <begin position="1"/>
        <end position="14"/>
    </location>
</feature>
<sequence>MENNHSQVLTSTQKETGDASLPNSTAGLYNTLCEALHLSDKQFQMIQGVLPVQTDASGVYNFVDGIPPVSVSTLYTSNPINGLNGNMQIVISDAKPSFLSKLAQDNYVNEKYWVDGNVAVDPIYAPNFADLYNQVNNGSSANIIFDSATADTNIDSSWAKSTGSAGVGFWGTSSSSVSTQLNQKASSSRITVNVTIDKYAFLQVRAGGWFTQGFFTNQYKDPNKWLQGQADWDRVFGPQGSCQNIANQVLLVNGYTITTTSYATYSESEYQQIVTSKDTNVWPFYTSHSSSTVTQTHTHDSEGYITTTITCKPGSLQILGMGVIPTKLAIEGPSASRLI</sequence>
<proteinExistence type="predicted"/>
<keyword evidence="3" id="KW-1185">Reference proteome</keyword>
<evidence type="ECO:0000313" key="2">
    <source>
        <dbReference type="EMBL" id="SHM22726.1"/>
    </source>
</evidence>
<feature type="region of interest" description="Disordered" evidence="1">
    <location>
        <begin position="1"/>
        <end position="22"/>
    </location>
</feature>
<dbReference type="Proteomes" id="UP000184028">
    <property type="component" value="Unassembled WGS sequence"/>
</dbReference>
<dbReference type="RefSeq" id="WP_068843737.1">
    <property type="nucleotide sequence ID" value="NZ_FRBT01000004.1"/>
</dbReference>
<evidence type="ECO:0000313" key="3">
    <source>
        <dbReference type="Proteomes" id="UP000184028"/>
    </source>
</evidence>
<accession>A0A1M7H304</accession>
<dbReference type="EMBL" id="FRBT01000004">
    <property type="protein sequence ID" value="SHM22726.1"/>
    <property type="molecule type" value="Genomic_DNA"/>
</dbReference>
<evidence type="ECO:0000256" key="1">
    <source>
        <dbReference type="SAM" id="MobiDB-lite"/>
    </source>
</evidence>